<feature type="compositionally biased region" description="Low complexity" evidence="1">
    <location>
        <begin position="80"/>
        <end position="89"/>
    </location>
</feature>
<name>K5XQU5_AGABU</name>
<accession>K5XQU5</accession>
<dbReference type="AlphaFoldDB" id="K5XQU5"/>
<dbReference type="HOGENOM" id="CLU_924287_0_0_1"/>
<protein>
    <submittedName>
        <fullName evidence="2">Uncharacterized protein</fullName>
    </submittedName>
</protein>
<dbReference type="KEGG" id="abp:AGABI1DRAFT130602"/>
<dbReference type="RefSeq" id="XP_007332179.1">
    <property type="nucleotide sequence ID" value="XM_007332117.1"/>
</dbReference>
<dbReference type="GeneID" id="18827253"/>
<proteinExistence type="predicted"/>
<dbReference type="InParanoid" id="K5XQU5"/>
<feature type="region of interest" description="Disordered" evidence="1">
    <location>
        <begin position="74"/>
        <end position="103"/>
    </location>
</feature>
<dbReference type="EMBL" id="JH971397">
    <property type="protein sequence ID" value="EKM77185.1"/>
    <property type="molecule type" value="Genomic_DNA"/>
</dbReference>
<evidence type="ECO:0000313" key="2">
    <source>
        <dbReference type="EMBL" id="EKM77185.1"/>
    </source>
</evidence>
<keyword evidence="3" id="KW-1185">Reference proteome</keyword>
<evidence type="ECO:0000256" key="1">
    <source>
        <dbReference type="SAM" id="MobiDB-lite"/>
    </source>
</evidence>
<dbReference type="Proteomes" id="UP000008493">
    <property type="component" value="Unassembled WGS sequence"/>
</dbReference>
<gene>
    <name evidence="2" type="ORF">AGABI1DRAFT_130602</name>
</gene>
<reference evidence="3" key="1">
    <citation type="journal article" date="2012" name="Proc. Natl. Acad. Sci. U.S.A.">
        <title>Genome sequence of the button mushroom Agaricus bisporus reveals mechanisms governing adaptation to a humic-rich ecological niche.</title>
        <authorList>
            <person name="Morin E."/>
            <person name="Kohler A."/>
            <person name="Baker A.R."/>
            <person name="Foulongne-Oriol M."/>
            <person name="Lombard V."/>
            <person name="Nagy L.G."/>
            <person name="Ohm R.A."/>
            <person name="Patyshakuliyeva A."/>
            <person name="Brun A."/>
            <person name="Aerts A.L."/>
            <person name="Bailey A.M."/>
            <person name="Billette C."/>
            <person name="Coutinho P.M."/>
            <person name="Deakin G."/>
            <person name="Doddapaneni H."/>
            <person name="Floudas D."/>
            <person name="Grimwood J."/>
            <person name="Hilden K."/>
            <person name="Kuees U."/>
            <person name="LaButti K.M."/>
            <person name="Lapidus A."/>
            <person name="Lindquist E.A."/>
            <person name="Lucas S.M."/>
            <person name="Murat C."/>
            <person name="Riley R.W."/>
            <person name="Salamov A.A."/>
            <person name="Schmutz J."/>
            <person name="Subramanian V."/>
            <person name="Woesten H.A.B."/>
            <person name="Xu J."/>
            <person name="Eastwood D.C."/>
            <person name="Foster G.D."/>
            <person name="Sonnenberg A.S."/>
            <person name="Cullen D."/>
            <person name="de Vries R.P."/>
            <person name="Lundell T."/>
            <person name="Hibbett D.S."/>
            <person name="Henrissat B."/>
            <person name="Burton K.S."/>
            <person name="Kerrigan R.W."/>
            <person name="Challen M.P."/>
            <person name="Grigoriev I.V."/>
            <person name="Martin F."/>
        </authorList>
    </citation>
    <scope>NUCLEOTIDE SEQUENCE [LARGE SCALE GENOMIC DNA]</scope>
    <source>
        <strain evidence="3">JB137-S8 / ATCC MYA-4627 / FGSC 10392</strain>
    </source>
</reference>
<organism evidence="2 3">
    <name type="scientific">Agaricus bisporus var. burnettii (strain JB137-S8 / ATCC MYA-4627 / FGSC 10392)</name>
    <name type="common">White button mushroom</name>
    <dbReference type="NCBI Taxonomy" id="597362"/>
    <lineage>
        <taxon>Eukaryota</taxon>
        <taxon>Fungi</taxon>
        <taxon>Dikarya</taxon>
        <taxon>Basidiomycota</taxon>
        <taxon>Agaricomycotina</taxon>
        <taxon>Agaricomycetes</taxon>
        <taxon>Agaricomycetidae</taxon>
        <taxon>Agaricales</taxon>
        <taxon>Agaricineae</taxon>
        <taxon>Agaricaceae</taxon>
        <taxon>Agaricus</taxon>
    </lineage>
</organism>
<sequence length="301" mass="32111">MKSEYLNITLRYLLSIFAECQAHKDRESKRDSPPPEYYFASMGNKVEVISVSSDSENGASLLIQPAPTVVSKKALKKKQTASATTSAQAPGPSPLSQHAVKPGSRIPPLSCGSWVPLVIPPGPSSSSGPSSVSGVIPASSSAPAVPIETPLAPFASAQASQPTPASAAQEAPIILPGVDVPKRILEKILYPAYDRFAANTRPGGKGCRIYADPIKGSELDAYGVPVEPWYAVLRGRYLGIYKDPHQALYALFPLDKDSRLEFCRSEADAAVLFMRAFMDSQLRVVCNGTSYPVGPVAGFFE</sequence>
<evidence type="ECO:0000313" key="3">
    <source>
        <dbReference type="Proteomes" id="UP000008493"/>
    </source>
</evidence>